<evidence type="ECO:0000313" key="5">
    <source>
        <dbReference type="EMBL" id="KAF6841061.1"/>
    </source>
</evidence>
<evidence type="ECO:0000313" key="6">
    <source>
        <dbReference type="Proteomes" id="UP000639643"/>
    </source>
</evidence>
<keyword evidence="1" id="KW-0547">Nucleotide-binding</keyword>
<dbReference type="SUPFAM" id="SSF52540">
    <property type="entry name" value="P-loop containing nucleoside triphosphate hydrolases"/>
    <property type="match status" value="1"/>
</dbReference>
<sequence length="520" mass="58289">MDSEAEVTLSRTADDFVVVSKPKKGIAFVEARFKNNDVAHNDKGCKQVRRLLRRPHRSPTNCEQILELLKRELGPEKLNDDTVISLESDLLKDTVLYKDVPRDLFHSLRVVEFQGLDPATRVVAARDVAIKINFYSLSTEAPINDENQMITVLPHTKLDGLWEFLDLEAAVRSQLSRWVMNYAEMTNRIKQRYIPSPGASAILLLGSAGSGKSILAQALAQKIAISLSQKYETTMLHDRNAAQLFDFKKLAKLATAEPTLFRIVIIDDIESIAWPRTHEEGDSSVPQIRTTNFCLAGLDMLSRIPNALVICTSTMGDKLDKSFRDRCGVIIRLTLPTAPRRYDMLRRQFQAYIDGGVITCKDNISSYGDASLDTVAESVTPGVQILALARAIPDHASARFVGQMVTQALMSHLLHINCDMTKAVGVVLRYLNRWLLFNDYQLAFTGLPDIDAESVEDLKNAGVDLEDADVEEGTPKLVDPKFYRSSSMDPLQDEHRDLAEHGLPPQSRKRRRVDEPDTEE</sequence>
<dbReference type="GO" id="GO:0007131">
    <property type="term" value="P:reciprocal meiotic recombination"/>
    <property type="evidence" value="ECO:0007669"/>
    <property type="project" value="TreeGrafter"/>
</dbReference>
<keyword evidence="5" id="KW-0675">Receptor</keyword>
<evidence type="ECO:0000256" key="3">
    <source>
        <dbReference type="SAM" id="MobiDB-lite"/>
    </source>
</evidence>
<dbReference type="SMART" id="SM00382">
    <property type="entry name" value="AAA"/>
    <property type="match status" value="1"/>
</dbReference>
<dbReference type="Pfam" id="PF00004">
    <property type="entry name" value="AAA"/>
    <property type="match status" value="1"/>
</dbReference>
<dbReference type="Proteomes" id="UP000639643">
    <property type="component" value="Unassembled WGS sequence"/>
</dbReference>
<dbReference type="InterPro" id="IPR027417">
    <property type="entry name" value="P-loop_NTPase"/>
</dbReference>
<name>A0A8H6U5I9_9PEZI</name>
<dbReference type="GO" id="GO:0005634">
    <property type="term" value="C:nucleus"/>
    <property type="evidence" value="ECO:0007669"/>
    <property type="project" value="TreeGrafter"/>
</dbReference>
<gene>
    <name evidence="5" type="ORF">CMUS01_03660</name>
</gene>
<keyword evidence="6" id="KW-1185">Reference proteome</keyword>
<dbReference type="InterPro" id="IPR044539">
    <property type="entry name" value="Pch2-like"/>
</dbReference>
<evidence type="ECO:0000259" key="4">
    <source>
        <dbReference type="SMART" id="SM00382"/>
    </source>
</evidence>
<dbReference type="PANTHER" id="PTHR45991">
    <property type="entry name" value="PACHYTENE CHECKPOINT PROTEIN 2"/>
    <property type="match status" value="1"/>
</dbReference>
<dbReference type="PANTHER" id="PTHR45991:SF1">
    <property type="entry name" value="PACHYTENE CHECKPOINT PROTEIN 2 HOMOLOG"/>
    <property type="match status" value="1"/>
</dbReference>
<dbReference type="Gene3D" id="3.40.50.300">
    <property type="entry name" value="P-loop containing nucleotide triphosphate hydrolases"/>
    <property type="match status" value="1"/>
</dbReference>
<feature type="region of interest" description="Disordered" evidence="3">
    <location>
        <begin position="467"/>
        <end position="520"/>
    </location>
</feature>
<keyword evidence="2" id="KW-0067">ATP-binding</keyword>
<dbReference type="OrthoDB" id="4842000at2759"/>
<proteinExistence type="predicted"/>
<dbReference type="GO" id="GO:0016887">
    <property type="term" value="F:ATP hydrolysis activity"/>
    <property type="evidence" value="ECO:0007669"/>
    <property type="project" value="InterPro"/>
</dbReference>
<dbReference type="GO" id="GO:0005524">
    <property type="term" value="F:ATP binding"/>
    <property type="evidence" value="ECO:0007669"/>
    <property type="project" value="UniProtKB-KW"/>
</dbReference>
<evidence type="ECO:0000256" key="2">
    <source>
        <dbReference type="ARBA" id="ARBA00022840"/>
    </source>
</evidence>
<organism evidence="5 6">
    <name type="scientific">Colletotrichum musicola</name>
    <dbReference type="NCBI Taxonomy" id="2175873"/>
    <lineage>
        <taxon>Eukaryota</taxon>
        <taxon>Fungi</taxon>
        <taxon>Dikarya</taxon>
        <taxon>Ascomycota</taxon>
        <taxon>Pezizomycotina</taxon>
        <taxon>Sordariomycetes</taxon>
        <taxon>Hypocreomycetidae</taxon>
        <taxon>Glomerellales</taxon>
        <taxon>Glomerellaceae</taxon>
        <taxon>Colletotrichum</taxon>
        <taxon>Colletotrichum orchidearum species complex</taxon>
    </lineage>
</organism>
<dbReference type="InterPro" id="IPR003959">
    <property type="entry name" value="ATPase_AAA_core"/>
</dbReference>
<dbReference type="AlphaFoldDB" id="A0A8H6U5I9"/>
<dbReference type="EMBL" id="WIGM01000091">
    <property type="protein sequence ID" value="KAF6841061.1"/>
    <property type="molecule type" value="Genomic_DNA"/>
</dbReference>
<dbReference type="InterPro" id="IPR003593">
    <property type="entry name" value="AAA+_ATPase"/>
</dbReference>
<dbReference type="GO" id="GO:0005694">
    <property type="term" value="C:chromosome"/>
    <property type="evidence" value="ECO:0007669"/>
    <property type="project" value="TreeGrafter"/>
</dbReference>
<comment type="caution">
    <text evidence="5">The sequence shown here is derived from an EMBL/GenBank/DDBJ whole genome shotgun (WGS) entry which is preliminary data.</text>
</comment>
<accession>A0A8H6U5I9</accession>
<feature type="domain" description="AAA+ ATPase" evidence="4">
    <location>
        <begin position="198"/>
        <end position="337"/>
    </location>
</feature>
<reference evidence="5" key="1">
    <citation type="journal article" date="2020" name="Phytopathology">
        <title>Genome Sequence Resources of Colletotrichum truncatum, C. plurivorum, C. musicola, and C. sojae: Four Species Pathogenic to Soybean (Glycine max).</title>
        <authorList>
            <person name="Rogerio F."/>
            <person name="Boufleur T.R."/>
            <person name="Ciampi-Guillardi M."/>
            <person name="Sukno S.A."/>
            <person name="Thon M.R."/>
            <person name="Massola Junior N.S."/>
            <person name="Baroncelli R."/>
        </authorList>
    </citation>
    <scope>NUCLEOTIDE SEQUENCE</scope>
    <source>
        <strain evidence="5">LFN0074</strain>
    </source>
</reference>
<protein>
    <submittedName>
        <fullName evidence="5">Thyroid receptor-interacting protein 13</fullName>
    </submittedName>
</protein>
<dbReference type="GO" id="GO:0051598">
    <property type="term" value="P:meiotic recombination checkpoint signaling"/>
    <property type="evidence" value="ECO:0007669"/>
    <property type="project" value="TreeGrafter"/>
</dbReference>
<evidence type="ECO:0000256" key="1">
    <source>
        <dbReference type="ARBA" id="ARBA00022741"/>
    </source>
</evidence>